<proteinExistence type="predicted"/>
<dbReference type="Gene3D" id="3.40.50.300">
    <property type="entry name" value="P-loop containing nucleotide triphosphate hydrolases"/>
    <property type="match status" value="2"/>
</dbReference>
<reference evidence="13 14" key="1">
    <citation type="submission" date="2018-10" db="EMBL/GenBank/DDBJ databases">
        <title>Robbsia sp. DHC34, isolated from soil.</title>
        <authorList>
            <person name="Gao Z.-H."/>
            <person name="Qiu L.-H."/>
        </authorList>
    </citation>
    <scope>NUCLEOTIDE SEQUENCE [LARGE SCALE GENOMIC DNA]</scope>
    <source>
        <strain evidence="13 14">DHC34</strain>
    </source>
</reference>
<sequence>MNQPNRTPLLRMTGIVKSYPGVRALKGVDFDLRAGEIHCLIGENGAGKSTLMRVMSGAETPDAGSVEIDGKTYASLSPVLSHALGITVIYQETDLVMPLSVAENIYLGHEKVGRGGVLDRAGMRAEVVRLMQRFNLRFPIDEPVRNLGPAQRQLVQIVKAVSRDSRVVVLDEPTASLTDNEIRHLFELLAVFKAEGIGIVYVSHRLQEIIEIGDRVTIMRDGTKIETHDVKDIDENHLIEAMVGRPLEQTQHAKRASGTGKIVLSTRGLSVAGQFENVDLELRQGEVLGLGGLVGAGRSELLECLFGMSEPAAGEIHVNGARVRFRSPRDAIRAGLGLVPEERRESGLVLGRSVADNIAFPILKQISWLSLLRRSKLRDIATELVKNLRVKTPSLDQVVRTLSGGNQQKIVLAKWLAARSRILLLDEPSRGVDINAKFEIHQLIRSLVDEGVSVIMASSDMLELLSLSDRILVMAEGRAVKVLTADEASQVEVMRYAVPRASQPASQPASQSAAQSAVEHDA</sequence>
<dbReference type="EMBL" id="RBZU01000002">
    <property type="protein sequence ID" value="RKP57712.1"/>
    <property type="molecule type" value="Genomic_DNA"/>
</dbReference>
<protein>
    <submittedName>
        <fullName evidence="13">Sugar ABC transporter ATP-binding protein</fullName>
    </submittedName>
</protein>
<dbReference type="RefSeq" id="WP_121084959.1">
    <property type="nucleotide sequence ID" value="NZ_RBZU01000002.1"/>
</dbReference>
<dbReference type="GO" id="GO:0005524">
    <property type="term" value="F:ATP binding"/>
    <property type="evidence" value="ECO:0007669"/>
    <property type="project" value="UniProtKB-KW"/>
</dbReference>
<feature type="compositionally biased region" description="Low complexity" evidence="11">
    <location>
        <begin position="501"/>
        <end position="522"/>
    </location>
</feature>
<evidence type="ECO:0000256" key="4">
    <source>
        <dbReference type="ARBA" id="ARBA00022519"/>
    </source>
</evidence>
<dbReference type="PROSITE" id="PS50893">
    <property type="entry name" value="ABC_TRANSPORTER_2"/>
    <property type="match status" value="2"/>
</dbReference>
<keyword evidence="2" id="KW-0813">Transport</keyword>
<evidence type="ECO:0000313" key="13">
    <source>
        <dbReference type="EMBL" id="RKP57712.1"/>
    </source>
</evidence>
<feature type="domain" description="ABC transporter" evidence="12">
    <location>
        <begin position="254"/>
        <end position="501"/>
    </location>
</feature>
<keyword evidence="8 13" id="KW-0067">ATP-binding</keyword>
<dbReference type="SUPFAM" id="SSF52540">
    <property type="entry name" value="P-loop containing nucleoside triphosphate hydrolases"/>
    <property type="match status" value="2"/>
</dbReference>
<gene>
    <name evidence="13" type="ORF">D7S86_07180</name>
</gene>
<dbReference type="CDD" id="cd03216">
    <property type="entry name" value="ABC_Carb_Monos_I"/>
    <property type="match status" value="1"/>
</dbReference>
<dbReference type="InterPro" id="IPR003439">
    <property type="entry name" value="ABC_transporter-like_ATP-bd"/>
</dbReference>
<dbReference type="CDD" id="cd03215">
    <property type="entry name" value="ABC_Carb_Monos_II"/>
    <property type="match status" value="1"/>
</dbReference>
<keyword evidence="6" id="KW-0677">Repeat</keyword>
<dbReference type="GO" id="GO:0005886">
    <property type="term" value="C:plasma membrane"/>
    <property type="evidence" value="ECO:0007669"/>
    <property type="project" value="UniProtKB-SubCell"/>
</dbReference>
<evidence type="ECO:0000256" key="1">
    <source>
        <dbReference type="ARBA" id="ARBA00004202"/>
    </source>
</evidence>
<evidence type="ECO:0000259" key="12">
    <source>
        <dbReference type="PROSITE" id="PS50893"/>
    </source>
</evidence>
<dbReference type="PANTHER" id="PTHR43790:SF9">
    <property type="entry name" value="GALACTOFURANOSE TRANSPORTER ATP-BINDING PROTEIN YTFR"/>
    <property type="match status" value="1"/>
</dbReference>
<dbReference type="InterPro" id="IPR027417">
    <property type="entry name" value="P-loop_NTPase"/>
</dbReference>
<evidence type="ECO:0000313" key="14">
    <source>
        <dbReference type="Proteomes" id="UP000270342"/>
    </source>
</evidence>
<evidence type="ECO:0000256" key="6">
    <source>
        <dbReference type="ARBA" id="ARBA00022737"/>
    </source>
</evidence>
<dbReference type="PANTHER" id="PTHR43790">
    <property type="entry name" value="CARBOHYDRATE TRANSPORT ATP-BINDING PROTEIN MG119-RELATED"/>
    <property type="match status" value="1"/>
</dbReference>
<dbReference type="InterPro" id="IPR017871">
    <property type="entry name" value="ABC_transporter-like_CS"/>
</dbReference>
<dbReference type="InterPro" id="IPR050107">
    <property type="entry name" value="ABC_carbohydrate_import_ATPase"/>
</dbReference>
<dbReference type="PROSITE" id="PS00211">
    <property type="entry name" value="ABC_TRANSPORTER_1"/>
    <property type="match status" value="1"/>
</dbReference>
<keyword evidence="3" id="KW-1003">Cell membrane</keyword>
<keyword evidence="7" id="KW-0547">Nucleotide-binding</keyword>
<accession>A0A494Y6K2</accession>
<dbReference type="SMART" id="SM00382">
    <property type="entry name" value="AAA"/>
    <property type="match status" value="2"/>
</dbReference>
<evidence type="ECO:0000256" key="3">
    <source>
        <dbReference type="ARBA" id="ARBA00022475"/>
    </source>
</evidence>
<dbReference type="Proteomes" id="UP000270342">
    <property type="component" value="Unassembled WGS sequence"/>
</dbReference>
<keyword evidence="5" id="KW-0762">Sugar transport</keyword>
<evidence type="ECO:0000256" key="2">
    <source>
        <dbReference type="ARBA" id="ARBA00022448"/>
    </source>
</evidence>
<dbReference type="FunFam" id="3.40.50.300:FF:000127">
    <property type="entry name" value="Ribose import ATP-binding protein RbsA"/>
    <property type="match status" value="1"/>
</dbReference>
<keyword evidence="9" id="KW-1278">Translocase</keyword>
<feature type="region of interest" description="Disordered" evidence="11">
    <location>
        <begin position="500"/>
        <end position="522"/>
    </location>
</feature>
<keyword evidence="14" id="KW-1185">Reference proteome</keyword>
<name>A0A494Y6K2_9BURK</name>
<organism evidence="13 14">
    <name type="scientific">Pararobbsia silviterrae</name>
    <dbReference type="NCBI Taxonomy" id="1792498"/>
    <lineage>
        <taxon>Bacteria</taxon>
        <taxon>Pseudomonadati</taxon>
        <taxon>Pseudomonadota</taxon>
        <taxon>Betaproteobacteria</taxon>
        <taxon>Burkholderiales</taxon>
        <taxon>Burkholderiaceae</taxon>
        <taxon>Pararobbsia</taxon>
    </lineage>
</organism>
<evidence type="ECO:0000256" key="7">
    <source>
        <dbReference type="ARBA" id="ARBA00022741"/>
    </source>
</evidence>
<comment type="caution">
    <text evidence="13">The sequence shown here is derived from an EMBL/GenBank/DDBJ whole genome shotgun (WGS) entry which is preliminary data.</text>
</comment>
<dbReference type="OrthoDB" id="9805029at2"/>
<evidence type="ECO:0000256" key="10">
    <source>
        <dbReference type="ARBA" id="ARBA00023136"/>
    </source>
</evidence>
<dbReference type="AlphaFoldDB" id="A0A494Y6K2"/>
<keyword evidence="4" id="KW-0997">Cell inner membrane</keyword>
<dbReference type="Pfam" id="PF00005">
    <property type="entry name" value="ABC_tran"/>
    <property type="match status" value="2"/>
</dbReference>
<evidence type="ECO:0000256" key="9">
    <source>
        <dbReference type="ARBA" id="ARBA00022967"/>
    </source>
</evidence>
<comment type="subcellular location">
    <subcellularLocation>
        <location evidence="1">Cell membrane</location>
        <topology evidence="1">Peripheral membrane protein</topology>
    </subcellularLocation>
</comment>
<evidence type="ECO:0000256" key="8">
    <source>
        <dbReference type="ARBA" id="ARBA00022840"/>
    </source>
</evidence>
<keyword evidence="10" id="KW-0472">Membrane</keyword>
<dbReference type="InterPro" id="IPR003593">
    <property type="entry name" value="AAA+_ATPase"/>
</dbReference>
<feature type="domain" description="ABC transporter" evidence="12">
    <location>
        <begin position="10"/>
        <end position="246"/>
    </location>
</feature>
<evidence type="ECO:0000256" key="5">
    <source>
        <dbReference type="ARBA" id="ARBA00022597"/>
    </source>
</evidence>
<dbReference type="GO" id="GO:0016887">
    <property type="term" value="F:ATP hydrolysis activity"/>
    <property type="evidence" value="ECO:0007669"/>
    <property type="project" value="InterPro"/>
</dbReference>
<evidence type="ECO:0000256" key="11">
    <source>
        <dbReference type="SAM" id="MobiDB-lite"/>
    </source>
</evidence>